<gene>
    <name evidence="4" type="ORF">SOASR030_29490</name>
</gene>
<dbReference type="Gene3D" id="2.160.20.20">
    <property type="match status" value="1"/>
</dbReference>
<dbReference type="Proteomes" id="UP001058124">
    <property type="component" value="Unassembled WGS sequence"/>
</dbReference>
<dbReference type="RefSeq" id="WP_027274961.1">
    <property type="nucleotide sequence ID" value="NZ_BRLH01000009.1"/>
</dbReference>
<evidence type="ECO:0000259" key="3">
    <source>
        <dbReference type="PROSITE" id="PS51208"/>
    </source>
</evidence>
<keyword evidence="2" id="KW-0732">Signal</keyword>
<proteinExistence type="predicted"/>
<dbReference type="EMBL" id="BRLH01000009">
    <property type="protein sequence ID" value="GKX56837.1"/>
    <property type="molecule type" value="Genomic_DNA"/>
</dbReference>
<dbReference type="NCBIfam" id="TIGR04415">
    <property type="entry name" value="O_hepto_targRPT"/>
    <property type="match status" value="5"/>
</dbReference>
<dbReference type="InterPro" id="IPR011050">
    <property type="entry name" value="Pectin_lyase_fold/virulence"/>
</dbReference>
<feature type="signal peptide" evidence="2">
    <location>
        <begin position="1"/>
        <end position="24"/>
    </location>
</feature>
<evidence type="ECO:0000313" key="5">
    <source>
        <dbReference type="Proteomes" id="UP001058124"/>
    </source>
</evidence>
<dbReference type="NCBIfam" id="TIGR01414">
    <property type="entry name" value="autotrans_barl"/>
    <property type="match status" value="1"/>
</dbReference>
<evidence type="ECO:0000256" key="2">
    <source>
        <dbReference type="SAM" id="SignalP"/>
    </source>
</evidence>
<comment type="caution">
    <text evidence="4">The sequence shown here is derived from an EMBL/GenBank/DDBJ whole genome shotgun (WGS) entry which is preliminary data.</text>
</comment>
<dbReference type="PANTHER" id="PTHR35037">
    <property type="entry name" value="C-TERMINAL REGION OF AIDA-LIKE PROTEIN"/>
    <property type="match status" value="1"/>
</dbReference>
<feature type="chain" id="PRO_5043943960" description="Autotransporter domain-containing protein" evidence="2">
    <location>
        <begin position="25"/>
        <end position="845"/>
    </location>
</feature>
<feature type="region of interest" description="Disordered" evidence="1">
    <location>
        <begin position="521"/>
        <end position="545"/>
    </location>
</feature>
<dbReference type="SUPFAM" id="SSF51126">
    <property type="entry name" value="Pectin lyase-like"/>
    <property type="match status" value="1"/>
</dbReference>
<dbReference type="AlphaFoldDB" id="A0AAV5N8X4"/>
<dbReference type="InterPro" id="IPR051551">
    <property type="entry name" value="Autotransporter_adhesion"/>
</dbReference>
<name>A0AAV5N8X4_9GAMM</name>
<dbReference type="Pfam" id="PF16168">
    <property type="entry name" value="AIDA"/>
    <property type="match status" value="2"/>
</dbReference>
<protein>
    <recommendedName>
        <fullName evidence="3">Autotransporter domain-containing protein</fullName>
    </recommendedName>
</protein>
<reference evidence="4" key="1">
    <citation type="submission" date="2022-06" db="EMBL/GenBank/DDBJ databases">
        <title>Draft genome sequences of Leminorella grimontii str. JCM5902.</title>
        <authorList>
            <person name="Wakabayashi Y."/>
            <person name="Kojima K."/>
        </authorList>
    </citation>
    <scope>NUCLEOTIDE SEQUENCE</scope>
    <source>
        <strain evidence="4">JCM 5902</strain>
    </source>
</reference>
<dbReference type="Pfam" id="PF03797">
    <property type="entry name" value="Autotransporter"/>
    <property type="match status" value="1"/>
</dbReference>
<dbReference type="InterPro" id="IPR006315">
    <property type="entry name" value="OM_autotransptr_brl_dom"/>
</dbReference>
<sequence length="845" mass="88809">MQLKTTLSSIALFTALSLSQSAYADTFCGSRPHVTYGGDVTFSGDLDGDSCLEIGAWNYGGENGYAGEAINLNMLSGSKLSVIGFMRDSTVNTGAEVYITKDARIAVGDYDATVPALGTNINVNGGLVRVFDGGTLKDSFLNGGTVYVSNTGDANDPGLSVNNQVNSGGKLYVYLGGKSEGTVVNQGGYEYVQEEGSASGTTVNAGGIQYVRLQGLANGTIVNEGGYQYVTSDGVSDGAAINNGGLQYVFNGGIANATTINSGGVQYLYISGSDPSAVAGVSDDTKIYGTGAQKVQQGGRASNVALFDSATQSIYSNSFADNVTVRDSAKSWLAAGARLEGVTQVYDNGQLQLTSAAGTGGAYAQDVTLNGENAVLLAIANAADTDTARVGALSGSGKVRFISGADSVTGEPIYSRLQVDSLSGNLHFLFNTSIENGRGDYLTVSSGSGSHKVSVADSGTEITQPGQRSLDLITDESRGANFTLASLSGTNINAVDGGTYMYSLNHREEAGSEIWYLSATKDDPSAPNPGPGEVTPPVTRPETTPSTDAVLSMAVAPTLIFNNELQNLRFRKGMLEQNEGSAGAWVRLTDGTNRLNTGHTNFKLEQSGLEVGADRIVDYANGRAFFGGFTSYGTAKVKHDRGGNSNIDSYSVGAYATYFDNTGWYVDGVLKYNHFSNDVKAVSTNGDGIRGDYSQNAIGGSLESGYNVDVAYGVWAEPYAKLTYVQVEGKDVRLSNGMRGSIDDQDSFTTELGMNLGRTFNVGANSTLTPYVKAAWVHEYIDDNRTTINDLNTFKTDLSGDMGKYGLGVSATVNKEVSVFAEVNYAKGSKMEEPMQGNLGIRYNF</sequence>
<dbReference type="PROSITE" id="PS51208">
    <property type="entry name" value="AUTOTRANSPORTER"/>
    <property type="match status" value="1"/>
</dbReference>
<dbReference type="InterPro" id="IPR030930">
    <property type="entry name" value="AIDA"/>
</dbReference>
<feature type="compositionally biased region" description="Low complexity" evidence="1">
    <location>
        <begin position="531"/>
        <end position="545"/>
    </location>
</feature>
<dbReference type="SUPFAM" id="SSF103515">
    <property type="entry name" value="Autotransporter"/>
    <property type="match status" value="1"/>
</dbReference>
<evidence type="ECO:0000313" key="4">
    <source>
        <dbReference type="EMBL" id="GKX56837.1"/>
    </source>
</evidence>
<dbReference type="InterPro" id="IPR036709">
    <property type="entry name" value="Autotransporte_beta_dom_sf"/>
</dbReference>
<dbReference type="InterPro" id="IPR012332">
    <property type="entry name" value="Autotransporter_pectin_lyase_C"/>
</dbReference>
<organism evidence="4 5">
    <name type="scientific">Leminorella grimontii</name>
    <dbReference type="NCBI Taxonomy" id="82981"/>
    <lineage>
        <taxon>Bacteria</taxon>
        <taxon>Pseudomonadati</taxon>
        <taxon>Pseudomonadota</taxon>
        <taxon>Gammaproteobacteria</taxon>
        <taxon>Enterobacterales</taxon>
        <taxon>Budviciaceae</taxon>
        <taxon>Leminorella</taxon>
    </lineage>
</organism>
<dbReference type="InterPro" id="IPR005546">
    <property type="entry name" value="Autotransporte_beta"/>
</dbReference>
<dbReference type="GO" id="GO:0019867">
    <property type="term" value="C:outer membrane"/>
    <property type="evidence" value="ECO:0007669"/>
    <property type="project" value="InterPro"/>
</dbReference>
<dbReference type="PANTHER" id="PTHR35037:SF7">
    <property type="entry name" value="AUTOTRANSPORTER"/>
    <property type="match status" value="1"/>
</dbReference>
<dbReference type="Gene3D" id="2.40.128.130">
    <property type="entry name" value="Autotransporter beta-domain"/>
    <property type="match status" value="1"/>
</dbReference>
<evidence type="ECO:0000256" key="1">
    <source>
        <dbReference type="SAM" id="MobiDB-lite"/>
    </source>
</evidence>
<feature type="domain" description="Autotransporter" evidence="3">
    <location>
        <begin position="577"/>
        <end position="845"/>
    </location>
</feature>
<keyword evidence="5" id="KW-1185">Reference proteome</keyword>
<dbReference type="InterPro" id="IPR004899">
    <property type="entry name" value="Pertactin_central"/>
</dbReference>
<accession>A0AAV5N8X4</accession>
<dbReference type="Pfam" id="PF03212">
    <property type="entry name" value="Pertactin"/>
    <property type="match status" value="1"/>
</dbReference>
<dbReference type="SMART" id="SM00869">
    <property type="entry name" value="Autotransporter"/>
    <property type="match status" value="1"/>
</dbReference>